<feature type="compositionally biased region" description="Polar residues" evidence="1">
    <location>
        <begin position="206"/>
        <end position="215"/>
    </location>
</feature>
<reference evidence="3" key="2">
    <citation type="submission" date="2020-09" db="EMBL/GenBank/DDBJ databases">
        <authorList>
            <person name="Sun Q."/>
            <person name="Zhou Y."/>
        </authorList>
    </citation>
    <scope>NUCLEOTIDE SEQUENCE</scope>
    <source>
        <strain evidence="3">CGMCC 4.7308</strain>
    </source>
</reference>
<feature type="transmembrane region" description="Helical" evidence="2">
    <location>
        <begin position="155"/>
        <end position="176"/>
    </location>
</feature>
<feature type="region of interest" description="Disordered" evidence="1">
    <location>
        <begin position="194"/>
        <end position="215"/>
    </location>
</feature>
<evidence type="ECO:0000313" key="4">
    <source>
        <dbReference type="Proteomes" id="UP000655208"/>
    </source>
</evidence>
<comment type="caution">
    <text evidence="3">The sequence shown here is derived from an EMBL/GenBank/DDBJ whole genome shotgun (WGS) entry which is preliminary data.</text>
</comment>
<dbReference type="Proteomes" id="UP000655208">
    <property type="component" value="Unassembled WGS sequence"/>
</dbReference>
<reference evidence="3" key="1">
    <citation type="journal article" date="2014" name="Int. J. Syst. Evol. Microbiol.">
        <title>Complete genome sequence of Corynebacterium casei LMG S-19264T (=DSM 44701T), isolated from a smear-ripened cheese.</title>
        <authorList>
            <consortium name="US DOE Joint Genome Institute (JGI-PGF)"/>
            <person name="Walter F."/>
            <person name="Albersmeier A."/>
            <person name="Kalinowski J."/>
            <person name="Ruckert C."/>
        </authorList>
    </citation>
    <scope>NUCLEOTIDE SEQUENCE</scope>
    <source>
        <strain evidence="3">CGMCC 4.7308</strain>
    </source>
</reference>
<protein>
    <submittedName>
        <fullName evidence="3">Uncharacterized protein</fullName>
    </submittedName>
</protein>
<feature type="transmembrane region" description="Helical" evidence="2">
    <location>
        <begin position="96"/>
        <end position="113"/>
    </location>
</feature>
<evidence type="ECO:0000256" key="1">
    <source>
        <dbReference type="SAM" id="MobiDB-lite"/>
    </source>
</evidence>
<accession>A0A917SSP4</accession>
<evidence type="ECO:0000313" key="3">
    <source>
        <dbReference type="EMBL" id="GGL93667.1"/>
    </source>
</evidence>
<evidence type="ECO:0000256" key="2">
    <source>
        <dbReference type="SAM" id="Phobius"/>
    </source>
</evidence>
<proteinExistence type="predicted"/>
<keyword evidence="2" id="KW-0472">Membrane</keyword>
<sequence length="215" mass="21300">MPVPFRGTDVADLCIGPPAVGPFLDTGPVIDHRPGTADVRVTGAVALVLGMALVVVASFLPWAVSGAVARNSYEVGGLAGRLGLGGAGAARTVLEVWPFLGPACVLPVLLVALGRWGTAAAVAAVLGVATAALAATTLVVLGGRQVVGVRLDPTGPAVLLVGAVLAVAGAALVALLRPHRPAIGGNRTRPLFVAPAPDDSGVPSAVPTQRGTPHR</sequence>
<keyword evidence="2" id="KW-0812">Transmembrane</keyword>
<dbReference type="AlphaFoldDB" id="A0A917SSP4"/>
<feature type="transmembrane region" description="Helical" evidence="2">
    <location>
        <begin position="120"/>
        <end position="143"/>
    </location>
</feature>
<gene>
    <name evidence="3" type="ORF">GCM10011594_11950</name>
</gene>
<feature type="transmembrane region" description="Helical" evidence="2">
    <location>
        <begin position="41"/>
        <end position="64"/>
    </location>
</feature>
<dbReference type="EMBL" id="BMNA01000002">
    <property type="protein sequence ID" value="GGL93667.1"/>
    <property type="molecule type" value="Genomic_DNA"/>
</dbReference>
<keyword evidence="2" id="KW-1133">Transmembrane helix</keyword>
<keyword evidence="4" id="KW-1185">Reference proteome</keyword>
<organism evidence="3 4">
    <name type="scientific">Nakamurella endophytica</name>
    <dbReference type="NCBI Taxonomy" id="1748367"/>
    <lineage>
        <taxon>Bacteria</taxon>
        <taxon>Bacillati</taxon>
        <taxon>Actinomycetota</taxon>
        <taxon>Actinomycetes</taxon>
        <taxon>Nakamurellales</taxon>
        <taxon>Nakamurellaceae</taxon>
        <taxon>Nakamurella</taxon>
    </lineage>
</organism>
<name>A0A917SSP4_9ACTN</name>